<dbReference type="Proteomes" id="UP000320475">
    <property type="component" value="Unassembled WGS sequence"/>
</dbReference>
<dbReference type="EMBL" id="QEAN01000219">
    <property type="protein sequence ID" value="TPX42842.1"/>
    <property type="molecule type" value="Genomic_DNA"/>
</dbReference>
<dbReference type="GO" id="GO:0006897">
    <property type="term" value="P:endocytosis"/>
    <property type="evidence" value="ECO:0007669"/>
    <property type="project" value="TreeGrafter"/>
</dbReference>
<protein>
    <recommendedName>
        <fullName evidence="7">BAR domain-containing protein</fullName>
    </recommendedName>
</protein>
<dbReference type="Proteomes" id="UP000317494">
    <property type="component" value="Unassembled WGS sequence"/>
</dbReference>
<dbReference type="GO" id="GO:0036286">
    <property type="term" value="C:eisosome filament"/>
    <property type="evidence" value="ECO:0007669"/>
    <property type="project" value="TreeGrafter"/>
</dbReference>
<evidence type="ECO:0000313" key="4">
    <source>
        <dbReference type="EMBL" id="TPX46435.1"/>
    </source>
</evidence>
<feature type="compositionally biased region" description="Polar residues" evidence="2">
    <location>
        <begin position="333"/>
        <end position="358"/>
    </location>
</feature>
<feature type="coiled-coil region" evidence="1">
    <location>
        <begin position="102"/>
        <end position="129"/>
    </location>
</feature>
<proteinExistence type="predicted"/>
<feature type="region of interest" description="Disordered" evidence="2">
    <location>
        <begin position="333"/>
        <end position="415"/>
    </location>
</feature>
<evidence type="ECO:0000313" key="3">
    <source>
        <dbReference type="EMBL" id="TPX42842.1"/>
    </source>
</evidence>
<name>A0A507D543_9FUNG</name>
<reference evidence="5 6" key="1">
    <citation type="journal article" date="2019" name="Sci. Rep.">
        <title>Comparative genomics of chytrid fungi reveal insights into the obligate biotrophic and pathogenic lifestyle of Synchytrium endobioticum.</title>
        <authorList>
            <person name="van de Vossenberg B.T.L.H."/>
            <person name="Warris S."/>
            <person name="Nguyen H.D.T."/>
            <person name="van Gent-Pelzer M.P.E."/>
            <person name="Joly D.L."/>
            <person name="van de Geest H.C."/>
            <person name="Bonants P.J.M."/>
            <person name="Smith D.S."/>
            <person name="Levesque C.A."/>
            <person name="van der Lee T.A.J."/>
        </authorList>
    </citation>
    <scope>NUCLEOTIDE SEQUENCE [LARGE SCALE GENOMIC DNA]</scope>
    <source>
        <strain evidence="4 6">LEV6574</strain>
        <strain evidence="3 5">MB42</strain>
    </source>
</reference>
<comment type="caution">
    <text evidence="4">The sequence shown here is derived from an EMBL/GenBank/DDBJ whole genome shotgun (WGS) entry which is preliminary data.</text>
</comment>
<dbReference type="AlphaFoldDB" id="A0A507D543"/>
<dbReference type="EMBL" id="QEAM01000104">
    <property type="protein sequence ID" value="TPX46435.1"/>
    <property type="molecule type" value="Genomic_DNA"/>
</dbReference>
<dbReference type="Pfam" id="PF13805">
    <property type="entry name" value="Pil1"/>
    <property type="match status" value="1"/>
</dbReference>
<dbReference type="GO" id="GO:0070941">
    <property type="term" value="P:eisosome assembly"/>
    <property type="evidence" value="ECO:0007669"/>
    <property type="project" value="TreeGrafter"/>
</dbReference>
<gene>
    <name evidence="4" type="ORF">SeLEV6574_g03233</name>
    <name evidence="3" type="ORF">SeMB42_g04966</name>
</gene>
<keyword evidence="5" id="KW-1185">Reference proteome</keyword>
<keyword evidence="1" id="KW-0175">Coiled coil</keyword>
<dbReference type="Gene3D" id="1.20.1270.60">
    <property type="entry name" value="Arfaptin homology (AH) domain/BAR domain"/>
    <property type="match status" value="1"/>
</dbReference>
<dbReference type="PANTHER" id="PTHR31962">
    <property type="entry name" value="SPHINGOLIPID LONG CHAIN BASE-RESPONSIVE PROTEIN PIL1"/>
    <property type="match status" value="1"/>
</dbReference>
<evidence type="ECO:0008006" key="7">
    <source>
        <dbReference type="Google" id="ProtNLM"/>
    </source>
</evidence>
<dbReference type="STRING" id="286115.A0A507D543"/>
<sequence length="415" mass="44770">MSILGKLTHDIKKAAQGTGLLQDHAELNVYLVESKEYIRFAKALAAQNLAVSKARTEWAKKSQHDDIQDICSHLAEIDSACASATACWANALHASRERLKAMRAKENALDTLKKRRDKLRNELALAQKSGKPATPNLGAELYMVESQVLHEDAEYEGLKRTALQASYYDSYDAFSHLAMRFQVIATFGKHMADQIPQGTPEPGQPLPRFTNAHVTNQIANDFNRAYTPLISIATQIPLALSQTEPSVPSSPLLGPKHSELGGSVHIAQGIITPPNGHPFPQHNGPAMTVLGMNGGYGHGNHASYINVYAEPELKDYANGVEYHVNGHQTSSMQPYTISSTSSLASPPTKPASQLSVNHLSQSADSLSASTPSPPPSVTRKAVADESDHSAAPAPSKQVSRIDTAAHSHQPFFATP</sequence>
<evidence type="ECO:0000256" key="2">
    <source>
        <dbReference type="SAM" id="MobiDB-lite"/>
    </source>
</evidence>
<feature type="compositionally biased region" description="Low complexity" evidence="2">
    <location>
        <begin position="359"/>
        <end position="370"/>
    </location>
</feature>
<dbReference type="OrthoDB" id="5599269at2759"/>
<dbReference type="InterPro" id="IPR028245">
    <property type="entry name" value="PIL1/LSP1"/>
</dbReference>
<dbReference type="InterPro" id="IPR027267">
    <property type="entry name" value="AH/BAR_dom_sf"/>
</dbReference>
<dbReference type="GO" id="GO:0005886">
    <property type="term" value="C:plasma membrane"/>
    <property type="evidence" value="ECO:0007669"/>
    <property type="project" value="TreeGrafter"/>
</dbReference>
<evidence type="ECO:0000256" key="1">
    <source>
        <dbReference type="SAM" id="Coils"/>
    </source>
</evidence>
<dbReference type="PANTHER" id="PTHR31962:SF1">
    <property type="entry name" value="SPHINGOLIPID LONG CHAIN BASE-RESPONSIVE PROTEIN PIL1"/>
    <property type="match status" value="1"/>
</dbReference>
<dbReference type="VEuPathDB" id="FungiDB:SeMB42_g04966"/>
<evidence type="ECO:0000313" key="5">
    <source>
        <dbReference type="Proteomes" id="UP000317494"/>
    </source>
</evidence>
<accession>A0A507D543</accession>
<evidence type="ECO:0000313" key="6">
    <source>
        <dbReference type="Proteomes" id="UP000320475"/>
    </source>
</evidence>
<organism evidence="4 6">
    <name type="scientific">Synchytrium endobioticum</name>
    <dbReference type="NCBI Taxonomy" id="286115"/>
    <lineage>
        <taxon>Eukaryota</taxon>
        <taxon>Fungi</taxon>
        <taxon>Fungi incertae sedis</taxon>
        <taxon>Chytridiomycota</taxon>
        <taxon>Chytridiomycota incertae sedis</taxon>
        <taxon>Chytridiomycetes</taxon>
        <taxon>Synchytriales</taxon>
        <taxon>Synchytriaceae</taxon>
        <taxon>Synchytrium</taxon>
    </lineage>
</organism>